<dbReference type="NCBIfam" id="TIGR04286">
    <property type="entry name" value="MSEP-CTERM"/>
    <property type="match status" value="1"/>
</dbReference>
<feature type="transmembrane region" description="Helical" evidence="1">
    <location>
        <begin position="249"/>
        <end position="267"/>
    </location>
</feature>
<feature type="transmembrane region" description="Helical" evidence="1">
    <location>
        <begin position="9"/>
        <end position="26"/>
    </location>
</feature>
<gene>
    <name evidence="3" type="ORF">AAG747_04320</name>
</gene>
<keyword evidence="4" id="KW-1185">Reference proteome</keyword>
<dbReference type="PROSITE" id="PS51468">
    <property type="entry name" value="VIT"/>
    <property type="match status" value="1"/>
</dbReference>
<feature type="transmembrane region" description="Helical" evidence="1">
    <location>
        <begin position="346"/>
        <end position="367"/>
    </location>
</feature>
<evidence type="ECO:0000259" key="2">
    <source>
        <dbReference type="PROSITE" id="PS51468"/>
    </source>
</evidence>
<feature type="transmembrane region" description="Helical" evidence="1">
    <location>
        <begin position="46"/>
        <end position="67"/>
    </location>
</feature>
<dbReference type="EMBL" id="JBDKWZ010000002">
    <property type="protein sequence ID" value="MEN7547118.1"/>
    <property type="molecule type" value="Genomic_DNA"/>
</dbReference>
<organism evidence="3 4">
    <name type="scientific">Rapidithrix thailandica</name>
    <dbReference type="NCBI Taxonomy" id="413964"/>
    <lineage>
        <taxon>Bacteria</taxon>
        <taxon>Pseudomonadati</taxon>
        <taxon>Bacteroidota</taxon>
        <taxon>Cytophagia</taxon>
        <taxon>Cytophagales</taxon>
        <taxon>Flammeovirgaceae</taxon>
        <taxon>Rapidithrix</taxon>
    </lineage>
</organism>
<feature type="transmembrane region" description="Helical" evidence="1">
    <location>
        <begin position="307"/>
        <end position="326"/>
    </location>
</feature>
<evidence type="ECO:0000313" key="3">
    <source>
        <dbReference type="EMBL" id="MEN7547118.1"/>
    </source>
</evidence>
<dbReference type="InterPro" id="IPR013694">
    <property type="entry name" value="VIT"/>
</dbReference>
<feature type="transmembrane region" description="Helical" evidence="1">
    <location>
        <begin position="212"/>
        <end position="229"/>
    </location>
</feature>
<comment type="caution">
    <text evidence="3">The sequence shown here is derived from an EMBL/GenBank/DDBJ whole genome shotgun (WGS) entry which is preliminary data.</text>
</comment>
<feature type="transmembrane region" description="Helical" evidence="1">
    <location>
        <begin position="914"/>
        <end position="932"/>
    </location>
</feature>
<sequence>MKTLLNPKWLLLTNTLPFVVTFVIYWETYQIIHTLLTPESLTLWGQFGMTFSALVIVNLSYSIIQILRKEVVQIWFALYTFLISITFFYFYFTYESLLIPINIPQWMLAKDMYLYLGFLTMPALFHALLILVVHLTPNPGNKSAWQSFLMGLLCPFACYLFFQILVPMDFELSFHTIIIVVISLTVLFIFSLTRGVYLLAMKKRQRKEFPQWLWKVPIALLLPLTGLILNNGHLPEGIRGFGNTLFGDFSHPIFYIITVFNGTVLCIPPVSHKISRIGLFITKAATFSYTLYFFIIFLPFLPLSIPAVLFLGLGFLLLSPLFLFLLHIKSLTEDFHYLSSFLKKPLLYVFGLLGLATLPVAITYSYWQDKIALKEALHYVYQPDFTSPNLKKIDPESLNRVLKTIRKHKNPTLYHHSLFPHAPFLAPFYQWLVLDNLTLSNEKLSHLEKVFLGETPYEENFTASTGNMPQAVEISNIQVQSAFDRSENTWRSQIDLELTNTTGQWMAEFATTFQLPEGCWVSDYYLWVNDVKEPGILAEKKTATWIYNNILSTRKDPGILYYLPNKRIAFKVFPFAIDEVRKTGFELIHKEPFKLEIGGKELILGDLSQTLSQAVKLPHGYYLSERAKQTLPRVKRKPYFHFIVDCSQGKQSLSASYIKKVEQLFEKGILDKNTSKFSFTNAYTQTYPYSKAWKEHFRTQACEGGFYLERAIKEVLVKSYHLRQDVYPVIIVLSDWVEGAILQHNFSDYKLAFPESDFFYEVSKTGELIPHSLLTSPAAPLEEKVAFNPEVEVYAWPNTRQVEAFLPLKGASIIPHISPKIEESEELHPKTWESAFALNAQWLSHCFHQENFQHSWLNLVKNSFHTQIMTPVTSFIVVENEAQKAMLKKKQEQMLNSSGFFDLGEEPEAMSEPGLLLMLLLGLVCFLLKQWIQNRKRFA</sequence>
<reference evidence="3 4" key="1">
    <citation type="submission" date="2024-04" db="EMBL/GenBank/DDBJ databases">
        <title>Novel genus in family Flammeovirgaceae.</title>
        <authorList>
            <person name="Nguyen T.H."/>
            <person name="Vuong T.Q."/>
            <person name="Le H."/>
            <person name="Kim S.-G."/>
        </authorList>
    </citation>
    <scope>NUCLEOTIDE SEQUENCE [LARGE SCALE GENOMIC DNA]</scope>
    <source>
        <strain evidence="3 4">JCM 23209</strain>
    </source>
</reference>
<dbReference type="Proteomes" id="UP001403385">
    <property type="component" value="Unassembled WGS sequence"/>
</dbReference>
<dbReference type="AlphaFoldDB" id="A0AAW9RZY5"/>
<keyword evidence="1" id="KW-0472">Membrane</keyword>
<feature type="transmembrane region" description="Helical" evidence="1">
    <location>
        <begin position="112"/>
        <end position="135"/>
    </location>
</feature>
<feature type="transmembrane region" description="Helical" evidence="1">
    <location>
        <begin position="74"/>
        <end position="92"/>
    </location>
</feature>
<dbReference type="InterPro" id="IPR027550">
    <property type="entry name" value="MSEP-CTERM"/>
</dbReference>
<keyword evidence="1" id="KW-0812">Transmembrane</keyword>
<feature type="transmembrane region" description="Helical" evidence="1">
    <location>
        <begin position="172"/>
        <end position="200"/>
    </location>
</feature>
<accession>A0AAW9RZY5</accession>
<dbReference type="RefSeq" id="WP_346819905.1">
    <property type="nucleotide sequence ID" value="NZ_JBDKWZ010000002.1"/>
</dbReference>
<keyword evidence="1" id="KW-1133">Transmembrane helix</keyword>
<feature type="transmembrane region" description="Helical" evidence="1">
    <location>
        <begin position="279"/>
        <end position="301"/>
    </location>
</feature>
<protein>
    <submittedName>
        <fullName evidence="3">MSEP-CTERM sorting domain-containing protein</fullName>
    </submittedName>
</protein>
<name>A0AAW9RZY5_9BACT</name>
<proteinExistence type="predicted"/>
<feature type="transmembrane region" description="Helical" evidence="1">
    <location>
        <begin position="147"/>
        <end position="166"/>
    </location>
</feature>
<evidence type="ECO:0000256" key="1">
    <source>
        <dbReference type="SAM" id="Phobius"/>
    </source>
</evidence>
<evidence type="ECO:0000313" key="4">
    <source>
        <dbReference type="Proteomes" id="UP001403385"/>
    </source>
</evidence>
<feature type="domain" description="VIT" evidence="2">
    <location>
        <begin position="460"/>
        <end position="591"/>
    </location>
</feature>